<evidence type="ECO:0000313" key="2">
    <source>
        <dbReference type="EMBL" id="GAA0176128.1"/>
    </source>
</evidence>
<gene>
    <name evidence="2" type="ORF">LIER_42026</name>
</gene>
<name>A0AAV3RLX4_LITER</name>
<comment type="caution">
    <text evidence="2">The sequence shown here is derived from an EMBL/GenBank/DDBJ whole genome shotgun (WGS) entry which is preliminary data.</text>
</comment>
<evidence type="ECO:0000313" key="3">
    <source>
        <dbReference type="Proteomes" id="UP001454036"/>
    </source>
</evidence>
<sequence>MHTPSPCIGGTNSPCPPLLHGLPGPQRLGLSPIADVDLGALEELRVSYSVPDHAPPAAAPGQLPMWPPALTPEPIEVNSSSEEDDAISLLLRIYLTLLGLSSSIDPLVASILTWVARHRPCLPLGRTSAPSPLDVALKPQGMGIDAPTCVEGNLQSASPFSTLGQSQSPLPTTYQVPGWRWFGYSIDSFFGPLSTLEPQPRVDPCLHLGVLYLLRRGWGRPSPPRPSESLRSSERTPPPPSSTAHNHAVLISCFSAMGDKGVVLQPYKGLLSFYDEASGSSSWADQLEGELKAVKREKAREEGILQCRLKN</sequence>
<dbReference type="AlphaFoldDB" id="A0AAV3RLX4"/>
<proteinExistence type="predicted"/>
<protein>
    <submittedName>
        <fullName evidence="2">Uncharacterized protein</fullName>
    </submittedName>
</protein>
<feature type="region of interest" description="Disordered" evidence="1">
    <location>
        <begin position="220"/>
        <end position="244"/>
    </location>
</feature>
<organism evidence="2 3">
    <name type="scientific">Lithospermum erythrorhizon</name>
    <name type="common">Purple gromwell</name>
    <name type="synonym">Lithospermum officinale var. erythrorhizon</name>
    <dbReference type="NCBI Taxonomy" id="34254"/>
    <lineage>
        <taxon>Eukaryota</taxon>
        <taxon>Viridiplantae</taxon>
        <taxon>Streptophyta</taxon>
        <taxon>Embryophyta</taxon>
        <taxon>Tracheophyta</taxon>
        <taxon>Spermatophyta</taxon>
        <taxon>Magnoliopsida</taxon>
        <taxon>eudicotyledons</taxon>
        <taxon>Gunneridae</taxon>
        <taxon>Pentapetalae</taxon>
        <taxon>asterids</taxon>
        <taxon>lamiids</taxon>
        <taxon>Boraginales</taxon>
        <taxon>Boraginaceae</taxon>
        <taxon>Boraginoideae</taxon>
        <taxon>Lithospermeae</taxon>
        <taxon>Lithospermum</taxon>
    </lineage>
</organism>
<accession>A0AAV3RLX4</accession>
<evidence type="ECO:0000256" key="1">
    <source>
        <dbReference type="SAM" id="MobiDB-lite"/>
    </source>
</evidence>
<dbReference type="EMBL" id="BAABME010027796">
    <property type="protein sequence ID" value="GAA0176128.1"/>
    <property type="molecule type" value="Genomic_DNA"/>
</dbReference>
<reference evidence="2 3" key="1">
    <citation type="submission" date="2024-01" db="EMBL/GenBank/DDBJ databases">
        <title>The complete chloroplast genome sequence of Lithospermum erythrorhizon: insights into the phylogenetic relationship among Boraginaceae species and the maternal lineages of purple gromwells.</title>
        <authorList>
            <person name="Okada T."/>
            <person name="Watanabe K."/>
        </authorList>
    </citation>
    <scope>NUCLEOTIDE SEQUENCE [LARGE SCALE GENOMIC DNA]</scope>
</reference>
<dbReference type="Proteomes" id="UP001454036">
    <property type="component" value="Unassembled WGS sequence"/>
</dbReference>
<keyword evidence="3" id="KW-1185">Reference proteome</keyword>